<evidence type="ECO:0000256" key="1">
    <source>
        <dbReference type="SAM" id="MobiDB-lite"/>
    </source>
</evidence>
<proteinExistence type="predicted"/>
<feature type="region of interest" description="Disordered" evidence="1">
    <location>
        <begin position="108"/>
        <end position="203"/>
    </location>
</feature>
<feature type="compositionally biased region" description="Polar residues" evidence="1">
    <location>
        <begin position="52"/>
        <end position="61"/>
    </location>
</feature>
<comment type="caution">
    <text evidence="2">The sequence shown here is derived from an EMBL/GenBank/DDBJ whole genome shotgun (WGS) entry which is preliminary data.</text>
</comment>
<protein>
    <submittedName>
        <fullName evidence="2">Uncharacterized protein</fullName>
    </submittedName>
</protein>
<feature type="compositionally biased region" description="Low complexity" evidence="1">
    <location>
        <begin position="140"/>
        <end position="163"/>
    </location>
</feature>
<dbReference type="EMBL" id="RCZG01000003">
    <property type="protein sequence ID" value="TPG35132.1"/>
    <property type="molecule type" value="Genomic_DNA"/>
</dbReference>
<dbReference type="AlphaFoldDB" id="A0A502EDT9"/>
<feature type="region of interest" description="Disordered" evidence="1">
    <location>
        <begin position="33"/>
        <end position="84"/>
    </location>
</feature>
<evidence type="ECO:0000313" key="3">
    <source>
        <dbReference type="Proteomes" id="UP000320095"/>
    </source>
</evidence>
<evidence type="ECO:0000313" key="2">
    <source>
        <dbReference type="EMBL" id="TPG35132.1"/>
    </source>
</evidence>
<feature type="compositionally biased region" description="Low complexity" evidence="1">
    <location>
        <begin position="119"/>
        <end position="129"/>
    </location>
</feature>
<sequence>MAVRGMTALLALLLGVTLLSLFGGVPMPGLTSPVRLPAGESSRAHDDVDITNPDSAPQGTSIDAALLGGPASPPSSQSASPQLPAAVELHSTGAASVPAFMAQTATGAPAASSPISPVGDSTSETSPTPTGTPTPDPVLTNGGSTSGSNGTPRGRTPGGLPTPANRPLQPPGLSGNPGPGTEHRPVSNPGSQHGNANGRGPKS</sequence>
<keyword evidence="3" id="KW-1185">Reference proteome</keyword>
<name>A0A502EDT9_9MYCO</name>
<gene>
    <name evidence="2" type="ORF">EAH80_10210</name>
</gene>
<accession>A0A502EDT9</accession>
<organism evidence="2 3">
    <name type="scientific">Mycolicibacterium hodleri</name>
    <dbReference type="NCBI Taxonomy" id="49897"/>
    <lineage>
        <taxon>Bacteria</taxon>
        <taxon>Bacillati</taxon>
        <taxon>Actinomycetota</taxon>
        <taxon>Actinomycetes</taxon>
        <taxon>Mycobacteriales</taxon>
        <taxon>Mycobacteriaceae</taxon>
        <taxon>Mycolicibacterium</taxon>
    </lineage>
</organism>
<feature type="compositionally biased region" description="Low complexity" evidence="1">
    <location>
        <begin position="64"/>
        <end position="84"/>
    </location>
</feature>
<reference evidence="2 3" key="1">
    <citation type="journal article" date="2019" name="Environ. Microbiol.">
        <title>Species interactions and distinct microbial communities in high Arctic permafrost affected cryosols are associated with the CH4 and CO2 gas fluxes.</title>
        <authorList>
            <person name="Altshuler I."/>
            <person name="Hamel J."/>
            <person name="Turney S."/>
            <person name="Magnuson E."/>
            <person name="Levesque R."/>
            <person name="Greer C."/>
            <person name="Whyte L.G."/>
        </authorList>
    </citation>
    <scope>NUCLEOTIDE SEQUENCE [LARGE SCALE GENOMIC DNA]</scope>
    <source>
        <strain evidence="2 3">S5.20</strain>
    </source>
</reference>
<dbReference type="Proteomes" id="UP000320095">
    <property type="component" value="Unassembled WGS sequence"/>
</dbReference>